<dbReference type="PANTHER" id="PTHR45738:SF5">
    <property type="entry name" value="POLYPHOSPHOINOSITIDE PHOSPHATASE"/>
    <property type="match status" value="1"/>
</dbReference>
<evidence type="ECO:0000256" key="3">
    <source>
        <dbReference type="ARBA" id="ARBA00023136"/>
    </source>
</evidence>
<evidence type="ECO:0000256" key="2">
    <source>
        <dbReference type="ARBA" id="ARBA00022801"/>
    </source>
</evidence>
<gene>
    <name evidence="7" type="primary">LOC115231287</name>
</gene>
<sequence>MKQTEVPFISSMQKLLLYETKARIYVVGSNNDETKFRILKIHRNEPRDLIMEDDMKVYTADEVRNTLAMIESGNRPLSSILKGGSGLFKSESAFGIAGFVRFLEGYYMILITKRRRVALIGPHTIYKVEDTCMIYIPNVGTHHIHSDESRYVKMFQNVDLSSNFYFSYSYDLTHSLQYNMAQTNSPSGSKDLSHNSDSYSYLFVDKSKFHTTATPYTLPEDCILGVKNVASSKFVWNAALQQPCKDMVHSDWVINIIHGFIGQVNICVFGKPIYLTLIGRRSNQFAGTRFLKRGANNKGAVANEVETEQIVHDASVTFLNSACVSSFVQLRGSIPLFWSQDISKMVPKPQIVVDQADPYAFVAGQHFNDVIKRFGAPIIVLNLVKRREKRRHESILTKEFISAIEYLNQFLAYSHNIQYIGFDMAGVSKKKDCSVMDRLGKIAKSCIKRTGFYFHSPSNVHDELWMSEPLKGIRGIKTEYGKKQTGVVRTNCVDCLDRTNTAQFAVGKCALGYQLYAMGVNSSPNLEYDTDCVRMLEKLYEDQGNTLALQYGGSQLVHRIKGYRKIATWTYNSRDLVQTISRYYSNAFSDAEKQQSINLFLGVYSPNSRTPNLWELSTDYYLHNPDCFGKKLLSRKSYCQWWDPNVPYYLPLPLDEEEKGLNDQLHVSVNRRTDECVDEFAEHYHPYELTSLEELFAFTLTHSIRNVMPKHATDYSPFSIRVNPERPIDDQSLEASISSKSEPANASNLIGSVSGGGGSSGGSEAGSRVGGGGEDSLSSSESDEVDGDVDFSDDSNSDNSTIENKQISFKDVFPTTKQVYDFNINQPSKQGLCIYERYAQFGDSWYKPPSIQDKNTRKITDQLWEMSAFKLDSVYQVELPPVNKVSDQIYTSYVLCGKHGPGPPKAKDMDTYRRYLYCKYR</sequence>
<keyword evidence="3" id="KW-0472">Membrane</keyword>
<feature type="compositionally biased region" description="Polar residues" evidence="4">
    <location>
        <begin position="735"/>
        <end position="750"/>
    </location>
</feature>
<accession>A0A6P7U4J1</accession>
<reference evidence="7" key="1">
    <citation type="submission" date="2025-08" db="UniProtKB">
        <authorList>
            <consortium name="RefSeq"/>
        </authorList>
    </citation>
    <scope>IDENTIFICATION</scope>
</reference>
<evidence type="ECO:0000259" key="5">
    <source>
        <dbReference type="PROSITE" id="PS50275"/>
    </source>
</evidence>
<dbReference type="InterPro" id="IPR002013">
    <property type="entry name" value="SAC_dom"/>
</dbReference>
<dbReference type="InterPro" id="IPR043573">
    <property type="entry name" value="Fig4-like"/>
</dbReference>
<evidence type="ECO:0000256" key="4">
    <source>
        <dbReference type="SAM" id="MobiDB-lite"/>
    </source>
</evidence>
<evidence type="ECO:0000313" key="6">
    <source>
        <dbReference type="Proteomes" id="UP000515154"/>
    </source>
</evidence>
<feature type="region of interest" description="Disordered" evidence="4">
    <location>
        <begin position="735"/>
        <end position="803"/>
    </location>
</feature>
<protein>
    <submittedName>
        <fullName evidence="7">Polyphosphoinositide phosphatase</fullName>
    </submittedName>
</protein>
<dbReference type="GO" id="GO:0012505">
    <property type="term" value="C:endomembrane system"/>
    <property type="evidence" value="ECO:0007669"/>
    <property type="project" value="UniProtKB-SubCell"/>
</dbReference>
<name>A0A6P7U4J1_9MOLL</name>
<feature type="compositionally biased region" description="Gly residues" evidence="4">
    <location>
        <begin position="753"/>
        <end position="774"/>
    </location>
</feature>
<comment type="subcellular location">
    <subcellularLocation>
        <location evidence="1">Endomembrane system</location>
    </subcellularLocation>
</comment>
<organism evidence="6 7">
    <name type="scientific">Octopus sinensis</name>
    <name type="common">East Asian common octopus</name>
    <dbReference type="NCBI Taxonomy" id="2607531"/>
    <lineage>
        <taxon>Eukaryota</taxon>
        <taxon>Metazoa</taxon>
        <taxon>Spiralia</taxon>
        <taxon>Lophotrochozoa</taxon>
        <taxon>Mollusca</taxon>
        <taxon>Cephalopoda</taxon>
        <taxon>Coleoidea</taxon>
        <taxon>Octopodiformes</taxon>
        <taxon>Octopoda</taxon>
        <taxon>Incirrata</taxon>
        <taxon>Octopodidae</taxon>
        <taxon>Octopus</taxon>
    </lineage>
</organism>
<dbReference type="Pfam" id="PF02383">
    <property type="entry name" value="Syja_N"/>
    <property type="match status" value="1"/>
</dbReference>
<proteinExistence type="predicted"/>
<feature type="compositionally biased region" description="Acidic residues" evidence="4">
    <location>
        <begin position="781"/>
        <end position="796"/>
    </location>
</feature>
<dbReference type="GO" id="GO:0046856">
    <property type="term" value="P:phosphatidylinositol dephosphorylation"/>
    <property type="evidence" value="ECO:0007669"/>
    <property type="project" value="InterPro"/>
</dbReference>
<dbReference type="RefSeq" id="XP_029657210.1">
    <property type="nucleotide sequence ID" value="XM_029801350.2"/>
</dbReference>
<dbReference type="Proteomes" id="UP000515154">
    <property type="component" value="Linkage group LG2"/>
</dbReference>
<dbReference type="PANTHER" id="PTHR45738">
    <property type="entry name" value="POLYPHOSPHOINOSITIDE PHOSPHATASE"/>
    <property type="match status" value="1"/>
</dbReference>
<evidence type="ECO:0000313" key="7">
    <source>
        <dbReference type="RefSeq" id="XP_029657210.1"/>
    </source>
</evidence>
<feature type="domain" description="SAC" evidence="5">
    <location>
        <begin position="155"/>
        <end position="553"/>
    </location>
</feature>
<dbReference type="KEGG" id="osn:115231287"/>
<dbReference type="AlphaFoldDB" id="A0A6P7U4J1"/>
<dbReference type="PROSITE" id="PS50275">
    <property type="entry name" value="SAC"/>
    <property type="match status" value="1"/>
</dbReference>
<keyword evidence="2" id="KW-0378">Hydrolase</keyword>
<dbReference type="GO" id="GO:0043813">
    <property type="term" value="F:phosphatidylinositol-3,5-bisphosphate 5-phosphatase activity"/>
    <property type="evidence" value="ECO:0007669"/>
    <property type="project" value="InterPro"/>
</dbReference>
<keyword evidence="6" id="KW-1185">Reference proteome</keyword>
<evidence type="ECO:0000256" key="1">
    <source>
        <dbReference type="ARBA" id="ARBA00004308"/>
    </source>
</evidence>